<dbReference type="GO" id="GO:0005886">
    <property type="term" value="C:plasma membrane"/>
    <property type="evidence" value="ECO:0007669"/>
    <property type="project" value="UniProtKB-SubCell"/>
</dbReference>
<keyword evidence="6 7" id="KW-0472">Membrane</keyword>
<evidence type="ECO:0000256" key="2">
    <source>
        <dbReference type="ARBA" id="ARBA00022448"/>
    </source>
</evidence>
<feature type="transmembrane region" description="Helical" evidence="7">
    <location>
        <begin position="338"/>
        <end position="357"/>
    </location>
</feature>
<evidence type="ECO:0000313" key="10">
    <source>
        <dbReference type="Proteomes" id="UP000005439"/>
    </source>
</evidence>
<dbReference type="InterPro" id="IPR001958">
    <property type="entry name" value="Tet-R_TetA/multi-R_MdtG-like"/>
</dbReference>
<dbReference type="SUPFAM" id="SSF103473">
    <property type="entry name" value="MFS general substrate transporter"/>
    <property type="match status" value="1"/>
</dbReference>
<feature type="domain" description="Major facilitator superfamily (MFS) profile" evidence="8">
    <location>
        <begin position="7"/>
        <end position="384"/>
    </location>
</feature>
<evidence type="ECO:0000256" key="6">
    <source>
        <dbReference type="ARBA" id="ARBA00023136"/>
    </source>
</evidence>
<dbReference type="InterPro" id="IPR020846">
    <property type="entry name" value="MFS_dom"/>
</dbReference>
<dbReference type="Proteomes" id="UP000005439">
    <property type="component" value="Chromosome"/>
</dbReference>
<keyword evidence="2" id="KW-0813">Transport</keyword>
<evidence type="ECO:0000256" key="4">
    <source>
        <dbReference type="ARBA" id="ARBA00022692"/>
    </source>
</evidence>
<dbReference type="InterPro" id="IPR050171">
    <property type="entry name" value="MFS_Transporters"/>
</dbReference>
<keyword evidence="4 7" id="KW-0812">Transmembrane</keyword>
<dbReference type="PROSITE" id="PS50850">
    <property type="entry name" value="MFS"/>
    <property type="match status" value="1"/>
</dbReference>
<proteinExistence type="predicted"/>
<feature type="transmembrane region" description="Helical" evidence="7">
    <location>
        <begin position="98"/>
        <end position="119"/>
    </location>
</feature>
<evidence type="ECO:0000256" key="5">
    <source>
        <dbReference type="ARBA" id="ARBA00022989"/>
    </source>
</evidence>
<feature type="transmembrane region" description="Helical" evidence="7">
    <location>
        <begin position="363"/>
        <end position="381"/>
    </location>
</feature>
<dbReference type="GO" id="GO:0022857">
    <property type="term" value="F:transmembrane transporter activity"/>
    <property type="evidence" value="ECO:0007669"/>
    <property type="project" value="InterPro"/>
</dbReference>
<reference evidence="9 10" key="2">
    <citation type="journal article" date="2012" name="Stand. Genomic Sci.">
        <title>Complete genome sequence of the moderately thermophilic mineral-sulfide-oxidizing firmicute Sulfobacillus acidophilus type strain (NAL(T)).</title>
        <authorList>
            <person name="Anderson I."/>
            <person name="Chertkov O."/>
            <person name="Chen A."/>
            <person name="Saunders E."/>
            <person name="Lapidus A."/>
            <person name="Nolan M."/>
            <person name="Lucas S."/>
            <person name="Hammon N."/>
            <person name="Deshpande S."/>
            <person name="Cheng J.F."/>
            <person name="Han C."/>
            <person name="Tapia R."/>
            <person name="Goodwin L.A."/>
            <person name="Pitluck S."/>
            <person name="Liolios K."/>
            <person name="Pagani I."/>
            <person name="Ivanova N."/>
            <person name="Mikhailova N."/>
            <person name="Pati A."/>
            <person name="Palaniappan K."/>
            <person name="Land M."/>
            <person name="Pan C."/>
            <person name="Rohde M."/>
            <person name="Pukall R."/>
            <person name="Goker M."/>
            <person name="Detter J.C."/>
            <person name="Woyke T."/>
            <person name="Bristow J."/>
            <person name="Eisen J.A."/>
            <person name="Markowitz V."/>
            <person name="Hugenholtz P."/>
            <person name="Kyrpides N.C."/>
            <person name="Klenk H.P."/>
            <person name="Mavromatis K."/>
        </authorList>
    </citation>
    <scope>NUCLEOTIDE SEQUENCE [LARGE SCALE GENOMIC DNA]</scope>
    <source>
        <strain evidence="10">ATCC 700253 / DSM 10332 / NAL</strain>
    </source>
</reference>
<sequence>MTSSRRAFWAVLVANTVVQSGWGAILPILPLFVRDHGMPLGWMGVMASGFAAISFVAQLGFGRLSDIWGRKPLLVAGAVWEAVGTLAFVGSWPWPFYIVWRLVQGVGAGAFMPAANALVADLVPEAERGRAYGLLYASSSAGFTVGPLIGGLLGASGHLSRPFWAGAGLNTLAAFALGSWLPRHRPERPAARPPRRAPAFWSAWIRQLWPPFLLTFSLTGLSGMYDATWSLYMRGLGASNWVIGLSFSLFSLPLLLFSLWNGRLADRPGERRRWVLAGALLQTAIVVFYIVSRWAWASIAASVLEALAISLSGPALTTMVMESAPPDARGQVQGWFQASGTLGATVLALVSGLLLPYGTTRPFVAGAAWLLGVTVVVGWRWRRHPPAESATGPRPGG</sequence>
<dbReference type="InterPro" id="IPR036259">
    <property type="entry name" value="MFS_trans_sf"/>
</dbReference>
<dbReference type="Gene3D" id="1.20.1250.20">
    <property type="entry name" value="MFS general substrate transporter like domains"/>
    <property type="match status" value="1"/>
</dbReference>
<feature type="transmembrane region" description="Helical" evidence="7">
    <location>
        <begin position="203"/>
        <end position="221"/>
    </location>
</feature>
<reference evidence="10" key="1">
    <citation type="submission" date="2011-12" db="EMBL/GenBank/DDBJ databases">
        <title>The complete genome of chromosome of Sulfobacillus acidophilus DSM 10332.</title>
        <authorList>
            <person name="Lucas S."/>
            <person name="Han J."/>
            <person name="Lapidus A."/>
            <person name="Bruce D."/>
            <person name="Goodwin L."/>
            <person name="Pitluck S."/>
            <person name="Peters L."/>
            <person name="Kyrpides N."/>
            <person name="Mavromatis K."/>
            <person name="Ivanova N."/>
            <person name="Mikhailova N."/>
            <person name="Chertkov O."/>
            <person name="Saunders E."/>
            <person name="Detter J.C."/>
            <person name="Tapia R."/>
            <person name="Han C."/>
            <person name="Land M."/>
            <person name="Hauser L."/>
            <person name="Markowitz V."/>
            <person name="Cheng J.-F."/>
            <person name="Hugenholtz P."/>
            <person name="Woyke T."/>
            <person name="Wu D."/>
            <person name="Pukall R."/>
            <person name="Gehrich-Schroeter G."/>
            <person name="Schneider S."/>
            <person name="Klenk H.-P."/>
            <person name="Eisen J.A."/>
        </authorList>
    </citation>
    <scope>NUCLEOTIDE SEQUENCE [LARGE SCALE GENOMIC DNA]</scope>
    <source>
        <strain evidence="10">ATCC 700253 / DSM 10332 / NAL</strain>
    </source>
</reference>
<evidence type="ECO:0000256" key="7">
    <source>
        <dbReference type="SAM" id="Phobius"/>
    </source>
</evidence>
<organism evidence="9 10">
    <name type="scientific">Sulfobacillus acidophilus (strain ATCC 700253 / DSM 10332 / NAL)</name>
    <dbReference type="NCBI Taxonomy" id="679936"/>
    <lineage>
        <taxon>Bacteria</taxon>
        <taxon>Bacillati</taxon>
        <taxon>Bacillota</taxon>
        <taxon>Clostridia</taxon>
        <taxon>Eubacteriales</taxon>
        <taxon>Clostridiales Family XVII. Incertae Sedis</taxon>
        <taxon>Sulfobacillus</taxon>
    </lineage>
</organism>
<dbReference type="PANTHER" id="PTHR23517">
    <property type="entry name" value="RESISTANCE PROTEIN MDTM, PUTATIVE-RELATED-RELATED"/>
    <property type="match status" value="1"/>
</dbReference>
<dbReference type="Pfam" id="PF07690">
    <property type="entry name" value="MFS_1"/>
    <property type="match status" value="1"/>
</dbReference>
<dbReference type="HOGENOM" id="CLU_595486_0_0_9"/>
<dbReference type="InterPro" id="IPR011701">
    <property type="entry name" value="MFS"/>
</dbReference>
<dbReference type="AlphaFoldDB" id="G8U0U4"/>
<dbReference type="EMBL" id="CP003179">
    <property type="protein sequence ID" value="AEW05397.1"/>
    <property type="molecule type" value="Genomic_DNA"/>
</dbReference>
<evidence type="ECO:0000256" key="3">
    <source>
        <dbReference type="ARBA" id="ARBA00022475"/>
    </source>
</evidence>
<protein>
    <submittedName>
        <fullName evidence="9">Major facilitator superfamily MFS_1</fullName>
    </submittedName>
</protein>
<dbReference type="STRING" id="679936.Sulac_1905"/>
<feature type="transmembrane region" description="Helical" evidence="7">
    <location>
        <begin position="73"/>
        <end position="92"/>
    </location>
</feature>
<dbReference type="CDD" id="cd17325">
    <property type="entry name" value="MFS_MdtG_SLC18_like"/>
    <property type="match status" value="1"/>
</dbReference>
<dbReference type="KEGG" id="sap:Sulac_1905"/>
<feature type="transmembrane region" description="Helical" evidence="7">
    <location>
        <begin position="131"/>
        <end position="157"/>
    </location>
</feature>
<dbReference type="PATRIC" id="fig|679936.5.peg.1970"/>
<evidence type="ECO:0000313" key="9">
    <source>
        <dbReference type="EMBL" id="AEW05397.1"/>
    </source>
</evidence>
<keyword evidence="3" id="KW-1003">Cell membrane</keyword>
<dbReference type="PRINTS" id="PR01035">
    <property type="entry name" value="TCRTETA"/>
</dbReference>
<name>G8U0U4_SULAD</name>
<feature type="transmembrane region" description="Helical" evidence="7">
    <location>
        <begin position="274"/>
        <end position="291"/>
    </location>
</feature>
<gene>
    <name evidence="9" type="ordered locus">Sulac_1905</name>
</gene>
<accession>G8U0U4</accession>
<keyword evidence="10" id="KW-1185">Reference proteome</keyword>
<evidence type="ECO:0000259" key="8">
    <source>
        <dbReference type="PROSITE" id="PS50850"/>
    </source>
</evidence>
<feature type="transmembrane region" description="Helical" evidence="7">
    <location>
        <begin position="241"/>
        <end position="262"/>
    </location>
</feature>
<evidence type="ECO:0000256" key="1">
    <source>
        <dbReference type="ARBA" id="ARBA00004651"/>
    </source>
</evidence>
<feature type="transmembrane region" description="Helical" evidence="7">
    <location>
        <begin position="163"/>
        <end position="182"/>
    </location>
</feature>
<keyword evidence="5 7" id="KW-1133">Transmembrane helix</keyword>
<feature type="transmembrane region" description="Helical" evidence="7">
    <location>
        <begin position="39"/>
        <end position="61"/>
    </location>
</feature>
<comment type="subcellular location">
    <subcellularLocation>
        <location evidence="1">Cell membrane</location>
        <topology evidence="1">Multi-pass membrane protein</topology>
    </subcellularLocation>
</comment>